<evidence type="ECO:0000256" key="3">
    <source>
        <dbReference type="ARBA" id="ARBA00022801"/>
    </source>
</evidence>
<dbReference type="Proteomes" id="UP000295304">
    <property type="component" value="Unassembled WGS sequence"/>
</dbReference>
<evidence type="ECO:0000256" key="1">
    <source>
        <dbReference type="ARBA" id="ARBA00008766"/>
    </source>
</evidence>
<feature type="domain" description="Peptidase M24" evidence="6">
    <location>
        <begin position="319"/>
        <end position="531"/>
    </location>
</feature>
<comment type="similarity">
    <text evidence="1">Belongs to the peptidase M24B family.</text>
</comment>
<evidence type="ECO:0000256" key="4">
    <source>
        <dbReference type="ARBA" id="ARBA00023211"/>
    </source>
</evidence>
<dbReference type="PANTHER" id="PTHR43763">
    <property type="entry name" value="XAA-PRO AMINOPEPTIDASE 1"/>
    <property type="match status" value="1"/>
</dbReference>
<keyword evidence="2" id="KW-0479">Metal-binding</keyword>
<accession>A0A4R3JCP7</accession>
<reference evidence="9 10" key="1">
    <citation type="submission" date="2019-03" db="EMBL/GenBank/DDBJ databases">
        <title>Genomic Encyclopedia of Type Strains, Phase IV (KMG-IV): sequencing the most valuable type-strain genomes for metagenomic binning, comparative biology and taxonomic classification.</title>
        <authorList>
            <person name="Goeker M."/>
        </authorList>
    </citation>
    <scope>NUCLEOTIDE SEQUENCE [LARGE SCALE GENOMIC DNA]</scope>
    <source>
        <strain evidence="9 10">DSM 101688</strain>
    </source>
</reference>
<dbReference type="FunFam" id="3.90.230.10:FF:000007">
    <property type="entry name" value="Xaa-Pro aminopeptidase P"/>
    <property type="match status" value="1"/>
</dbReference>
<dbReference type="InterPro" id="IPR036005">
    <property type="entry name" value="Creatinase/aminopeptidase-like"/>
</dbReference>
<evidence type="ECO:0000259" key="8">
    <source>
        <dbReference type="Pfam" id="PF16188"/>
    </source>
</evidence>
<evidence type="ECO:0000256" key="5">
    <source>
        <dbReference type="SAM" id="MobiDB-lite"/>
    </source>
</evidence>
<feature type="domain" description="Creatinase N-terminal" evidence="7">
    <location>
        <begin position="18"/>
        <end position="147"/>
    </location>
</feature>
<protein>
    <submittedName>
        <fullName evidence="9">Xaa-Pro aminopeptidase</fullName>
    </submittedName>
</protein>
<dbReference type="Pfam" id="PF01321">
    <property type="entry name" value="Creatinase_N"/>
    <property type="match status" value="1"/>
</dbReference>
<evidence type="ECO:0000313" key="9">
    <source>
        <dbReference type="EMBL" id="TCS63532.1"/>
    </source>
</evidence>
<dbReference type="RefSeq" id="WP_132938506.1">
    <property type="nucleotide sequence ID" value="NZ_CP119676.1"/>
</dbReference>
<dbReference type="SUPFAM" id="SSF55920">
    <property type="entry name" value="Creatinase/aminopeptidase"/>
    <property type="match status" value="1"/>
</dbReference>
<keyword evidence="10" id="KW-1185">Reference proteome</keyword>
<dbReference type="InterPro" id="IPR000994">
    <property type="entry name" value="Pept_M24"/>
</dbReference>
<dbReference type="Pfam" id="PF00557">
    <property type="entry name" value="Peptidase_M24"/>
    <property type="match status" value="1"/>
</dbReference>
<dbReference type="GO" id="GO:0005737">
    <property type="term" value="C:cytoplasm"/>
    <property type="evidence" value="ECO:0007669"/>
    <property type="project" value="UniProtKB-ARBA"/>
</dbReference>
<gene>
    <name evidence="9" type="ORF">EDD55_103154</name>
</gene>
<dbReference type="InterPro" id="IPR033740">
    <property type="entry name" value="Pept_M24B"/>
</dbReference>
<dbReference type="GO" id="GO:0070006">
    <property type="term" value="F:metalloaminopeptidase activity"/>
    <property type="evidence" value="ECO:0007669"/>
    <property type="project" value="InterPro"/>
</dbReference>
<name>A0A4R3JCP7_9PROT</name>
<feature type="region of interest" description="Disordered" evidence="5">
    <location>
        <begin position="148"/>
        <end position="168"/>
    </location>
</feature>
<dbReference type="EMBL" id="SLZW01000003">
    <property type="protein sequence ID" value="TCS63532.1"/>
    <property type="molecule type" value="Genomic_DNA"/>
</dbReference>
<dbReference type="Pfam" id="PF16188">
    <property type="entry name" value="Peptidase_M24_C"/>
    <property type="match status" value="1"/>
</dbReference>
<dbReference type="InterPro" id="IPR050422">
    <property type="entry name" value="X-Pro_aminopeptidase_P"/>
</dbReference>
<dbReference type="InterPro" id="IPR032416">
    <property type="entry name" value="Peptidase_M24_C"/>
</dbReference>
<evidence type="ECO:0000259" key="6">
    <source>
        <dbReference type="Pfam" id="PF00557"/>
    </source>
</evidence>
<proteinExistence type="inferred from homology"/>
<dbReference type="OrthoDB" id="9806388at2"/>
<dbReference type="InterPro" id="IPR000587">
    <property type="entry name" value="Creatinase_N"/>
</dbReference>
<dbReference type="AlphaFoldDB" id="A0A4R3JCP7"/>
<dbReference type="InterPro" id="IPR029149">
    <property type="entry name" value="Creatin/AminoP/Spt16_N"/>
</dbReference>
<dbReference type="CDD" id="cd01085">
    <property type="entry name" value="APP"/>
    <property type="match status" value="1"/>
</dbReference>
<evidence type="ECO:0000256" key="2">
    <source>
        <dbReference type="ARBA" id="ARBA00022723"/>
    </source>
</evidence>
<organism evidence="9 10">
    <name type="scientific">Varunaivibrio sulfuroxidans</name>
    <dbReference type="NCBI Taxonomy" id="1773489"/>
    <lineage>
        <taxon>Bacteria</taxon>
        <taxon>Pseudomonadati</taxon>
        <taxon>Pseudomonadota</taxon>
        <taxon>Alphaproteobacteria</taxon>
        <taxon>Rhodospirillales</taxon>
        <taxon>Magnetovibrionaceae</taxon>
        <taxon>Varunaivibrio</taxon>
    </lineage>
</organism>
<feature type="domain" description="Peptidase M24 C-terminal" evidence="8">
    <location>
        <begin position="550"/>
        <end position="608"/>
    </location>
</feature>
<dbReference type="Gene3D" id="3.90.230.10">
    <property type="entry name" value="Creatinase/methionine aminopeptidase superfamily"/>
    <property type="match status" value="1"/>
</dbReference>
<sequence>MNETTPPPAAHDTGGALTALRAELARRALDAFIIPHSDEHQGEYLPPSAERLARLSGFTGSAGSAVVTTAAAAIFVDGRYTLQVGDQVDSALFQIHHLTRSPPMDWIAGNLRPGDVLGYDPRLHTTAQVAALDKACRKAGARLAPQDGNPIDAVWRDRPSPPMTPMRPYPVRYAGRESADKRARIAQTLRAAKQDAVVLGASDSIAWLLNVRGGDLPYMPVTLAFAILYDDGKVDLFIDRRKTSDALIAHLGDAVRVLAPEDFAAALGALGEGAKTVRTPHGVNAWIVETLRAAGARPDPGDDPCQLPKAIKNDVELAGMRAAHVRDGAALTRFLAWIKTAAAAGGIDEISAADTLEGFRRENDAFEGLSFPTISGAGPNGAIVHYTADPRSNRALETGSLYLVDSGGQYLDGTTDVTRTLAIGAPNAAMRTHFTLVLKGHIALARAVFPKGTTGAQLDAFARRPLWEAGLDYDHGTGHGVGCFLGVHEGPQRISKSPGTVALEPGMVLSNEPGYYAPDAYGIRIENLVAVARHSGFDHPGGPGDHDGLQMLCFDTLTLAPIDRDLIDLTLLNGDEVAWIDAYHHRVYDTLAPRLDADCRAWLARACAVLGATDDARRRQRP</sequence>
<dbReference type="PANTHER" id="PTHR43763:SF6">
    <property type="entry name" value="XAA-PRO AMINOPEPTIDASE 1"/>
    <property type="match status" value="1"/>
</dbReference>
<keyword evidence="9" id="KW-0645">Protease</keyword>
<keyword evidence="9" id="KW-0031">Aminopeptidase</keyword>
<comment type="caution">
    <text evidence="9">The sequence shown here is derived from an EMBL/GenBank/DDBJ whole genome shotgun (WGS) entry which is preliminary data.</text>
</comment>
<dbReference type="Pfam" id="PF16189">
    <property type="entry name" value="Creatinase_N_2"/>
    <property type="match status" value="1"/>
</dbReference>
<dbReference type="GO" id="GO:0046872">
    <property type="term" value="F:metal ion binding"/>
    <property type="evidence" value="ECO:0007669"/>
    <property type="project" value="UniProtKB-KW"/>
</dbReference>
<keyword evidence="3" id="KW-0378">Hydrolase</keyword>
<keyword evidence="4" id="KW-0464">Manganese</keyword>
<evidence type="ECO:0000259" key="7">
    <source>
        <dbReference type="Pfam" id="PF01321"/>
    </source>
</evidence>
<evidence type="ECO:0000313" key="10">
    <source>
        <dbReference type="Proteomes" id="UP000295304"/>
    </source>
</evidence>
<dbReference type="Gene3D" id="3.40.350.10">
    <property type="entry name" value="Creatinase/prolidase N-terminal domain"/>
    <property type="match status" value="2"/>
</dbReference>
<dbReference type="SUPFAM" id="SSF53092">
    <property type="entry name" value="Creatinase/prolidase N-terminal domain"/>
    <property type="match status" value="1"/>
</dbReference>